<proteinExistence type="predicted"/>
<evidence type="ECO:0000313" key="2">
    <source>
        <dbReference type="EMBL" id="KLU86935.1"/>
    </source>
</evidence>
<gene>
    <name evidence="2" type="ORF">MAPG_05942</name>
</gene>
<organism evidence="3 4">
    <name type="scientific">Magnaporthiopsis poae (strain ATCC 64411 / 73-15)</name>
    <name type="common">Kentucky bluegrass fungus</name>
    <name type="synonym">Magnaporthe poae</name>
    <dbReference type="NCBI Taxonomy" id="644358"/>
    <lineage>
        <taxon>Eukaryota</taxon>
        <taxon>Fungi</taxon>
        <taxon>Dikarya</taxon>
        <taxon>Ascomycota</taxon>
        <taxon>Pezizomycotina</taxon>
        <taxon>Sordariomycetes</taxon>
        <taxon>Sordariomycetidae</taxon>
        <taxon>Magnaporthales</taxon>
        <taxon>Magnaporthaceae</taxon>
        <taxon>Magnaporthiopsis</taxon>
    </lineage>
</organism>
<dbReference type="AlphaFoldDB" id="A0A0C4E0R0"/>
<name>A0A0C4E0R0_MAGP6</name>
<keyword evidence="1" id="KW-0732">Signal</keyword>
<evidence type="ECO:0000256" key="1">
    <source>
        <dbReference type="SAM" id="SignalP"/>
    </source>
</evidence>
<evidence type="ECO:0000313" key="4">
    <source>
        <dbReference type="Proteomes" id="UP000011715"/>
    </source>
</evidence>
<dbReference type="Proteomes" id="UP000011715">
    <property type="component" value="Unassembled WGS sequence"/>
</dbReference>
<reference evidence="2" key="3">
    <citation type="submission" date="2011-03" db="EMBL/GenBank/DDBJ databases">
        <title>Annotation of Magnaporthe poae ATCC 64411.</title>
        <authorList>
            <person name="Ma L.-J."/>
            <person name="Dead R."/>
            <person name="Young S.K."/>
            <person name="Zeng Q."/>
            <person name="Gargeya S."/>
            <person name="Fitzgerald M."/>
            <person name="Haas B."/>
            <person name="Abouelleil A."/>
            <person name="Alvarado L."/>
            <person name="Arachchi H.M."/>
            <person name="Berlin A."/>
            <person name="Brown A."/>
            <person name="Chapman S.B."/>
            <person name="Chen Z."/>
            <person name="Dunbar C."/>
            <person name="Freedman E."/>
            <person name="Gearin G."/>
            <person name="Gellesch M."/>
            <person name="Goldberg J."/>
            <person name="Griggs A."/>
            <person name="Gujja S."/>
            <person name="Heiman D."/>
            <person name="Howarth C."/>
            <person name="Larson L."/>
            <person name="Lui A."/>
            <person name="MacDonald P.J.P."/>
            <person name="Mehta T."/>
            <person name="Montmayeur A."/>
            <person name="Murphy C."/>
            <person name="Neiman D."/>
            <person name="Pearson M."/>
            <person name="Priest M."/>
            <person name="Roberts A."/>
            <person name="Saif S."/>
            <person name="Shea T."/>
            <person name="Shenoy N."/>
            <person name="Sisk P."/>
            <person name="Stolte C."/>
            <person name="Sykes S."/>
            <person name="Yandava C."/>
            <person name="Wortman J."/>
            <person name="Nusbaum C."/>
            <person name="Birren B."/>
        </authorList>
    </citation>
    <scope>NUCLEOTIDE SEQUENCE</scope>
    <source>
        <strain evidence="2">ATCC 64411</strain>
    </source>
</reference>
<keyword evidence="4" id="KW-1185">Reference proteome</keyword>
<sequence length="142" mass="15552">MKATFVLAALLAGAAEAGNICLEGTYRASKWPRSNIVVFAAGSPCTGGRTTTYGDRTMNNIWDRLPVGVRLCNRNGNLVRIDHGPRAAPGCQNGLEIDGRVYTGDTYPYNPDDANTHRGAVRRELRPHRNRRVPALCRVPMC</sequence>
<dbReference type="EnsemblFungi" id="MAPG_05942T0">
    <property type="protein sequence ID" value="MAPG_05942T0"/>
    <property type="gene ID" value="MAPG_05942"/>
</dbReference>
<dbReference type="EMBL" id="ADBL01001420">
    <property type="status" value="NOT_ANNOTATED_CDS"/>
    <property type="molecule type" value="Genomic_DNA"/>
</dbReference>
<feature type="chain" id="PRO_5009385684" evidence="1">
    <location>
        <begin position="18"/>
        <end position="142"/>
    </location>
</feature>
<protein>
    <submittedName>
        <fullName evidence="2 3">Uncharacterized protein</fullName>
    </submittedName>
</protein>
<reference evidence="3" key="5">
    <citation type="submission" date="2015-06" db="UniProtKB">
        <authorList>
            <consortium name="EnsemblFungi"/>
        </authorList>
    </citation>
    <scope>IDENTIFICATION</scope>
    <source>
        <strain evidence="3">ATCC 64411</strain>
    </source>
</reference>
<dbReference type="OrthoDB" id="4768625at2759"/>
<dbReference type="EMBL" id="GL876970">
    <property type="protein sequence ID" value="KLU86935.1"/>
    <property type="molecule type" value="Genomic_DNA"/>
</dbReference>
<reference evidence="4" key="1">
    <citation type="submission" date="2010-05" db="EMBL/GenBank/DDBJ databases">
        <title>The genome sequence of Magnaporthe poae strain ATCC 64411.</title>
        <authorList>
            <person name="Ma L.-J."/>
            <person name="Dead R."/>
            <person name="Young S."/>
            <person name="Zeng Q."/>
            <person name="Koehrsen M."/>
            <person name="Alvarado L."/>
            <person name="Berlin A."/>
            <person name="Chapman S.B."/>
            <person name="Chen Z."/>
            <person name="Freedman E."/>
            <person name="Gellesch M."/>
            <person name="Goldberg J."/>
            <person name="Griggs A."/>
            <person name="Gujja S."/>
            <person name="Heilman E.R."/>
            <person name="Heiman D."/>
            <person name="Hepburn T."/>
            <person name="Howarth C."/>
            <person name="Jen D."/>
            <person name="Larson L."/>
            <person name="Mehta T."/>
            <person name="Neiman D."/>
            <person name="Pearson M."/>
            <person name="Roberts A."/>
            <person name="Saif S."/>
            <person name="Shea T."/>
            <person name="Shenoy N."/>
            <person name="Sisk P."/>
            <person name="Stolte C."/>
            <person name="Sykes S."/>
            <person name="Walk T."/>
            <person name="White J."/>
            <person name="Yandava C."/>
            <person name="Haas B."/>
            <person name="Nusbaum C."/>
            <person name="Birren B."/>
        </authorList>
    </citation>
    <scope>NUCLEOTIDE SEQUENCE [LARGE SCALE GENOMIC DNA]</scope>
    <source>
        <strain evidence="4">ATCC 64411 / 73-15</strain>
    </source>
</reference>
<accession>A0A0C4E0R0</accession>
<dbReference type="eggNOG" id="ENOG502RN78">
    <property type="taxonomic scope" value="Eukaryota"/>
</dbReference>
<evidence type="ECO:0000313" key="3">
    <source>
        <dbReference type="EnsemblFungi" id="MAPG_05942T0"/>
    </source>
</evidence>
<reference evidence="2" key="2">
    <citation type="submission" date="2010-05" db="EMBL/GenBank/DDBJ databases">
        <title>The Genome Sequence of Magnaporthe poae strain ATCC 64411.</title>
        <authorList>
            <consortium name="The Broad Institute Genome Sequencing Platform"/>
            <consortium name="Broad Institute Genome Sequencing Center for Infectious Disease"/>
            <person name="Ma L.-J."/>
            <person name="Dead R."/>
            <person name="Young S."/>
            <person name="Zeng Q."/>
            <person name="Koehrsen M."/>
            <person name="Alvarado L."/>
            <person name="Berlin A."/>
            <person name="Chapman S.B."/>
            <person name="Chen Z."/>
            <person name="Freedman E."/>
            <person name="Gellesch M."/>
            <person name="Goldberg J."/>
            <person name="Griggs A."/>
            <person name="Gujja S."/>
            <person name="Heilman E.R."/>
            <person name="Heiman D."/>
            <person name="Hepburn T."/>
            <person name="Howarth C."/>
            <person name="Jen D."/>
            <person name="Larson L."/>
            <person name="Mehta T."/>
            <person name="Neiman D."/>
            <person name="Pearson M."/>
            <person name="Roberts A."/>
            <person name="Saif S."/>
            <person name="Shea T."/>
            <person name="Shenoy N."/>
            <person name="Sisk P."/>
            <person name="Stolte C."/>
            <person name="Sykes S."/>
            <person name="Walk T."/>
            <person name="White J."/>
            <person name="Yandava C."/>
            <person name="Haas B."/>
            <person name="Nusbaum C."/>
            <person name="Birren B."/>
        </authorList>
    </citation>
    <scope>NUCLEOTIDE SEQUENCE</scope>
    <source>
        <strain evidence="2">ATCC 64411</strain>
    </source>
</reference>
<reference evidence="3" key="4">
    <citation type="journal article" date="2015" name="G3 (Bethesda)">
        <title>Genome sequences of three phytopathogenic species of the Magnaporthaceae family of fungi.</title>
        <authorList>
            <person name="Okagaki L.H."/>
            <person name="Nunes C.C."/>
            <person name="Sailsbery J."/>
            <person name="Clay B."/>
            <person name="Brown D."/>
            <person name="John T."/>
            <person name="Oh Y."/>
            <person name="Young N."/>
            <person name="Fitzgerald M."/>
            <person name="Haas B.J."/>
            <person name="Zeng Q."/>
            <person name="Young S."/>
            <person name="Adiconis X."/>
            <person name="Fan L."/>
            <person name="Levin J.Z."/>
            <person name="Mitchell T.K."/>
            <person name="Okubara P.A."/>
            <person name="Farman M.L."/>
            <person name="Kohn L.M."/>
            <person name="Birren B."/>
            <person name="Ma L.-J."/>
            <person name="Dean R.A."/>
        </authorList>
    </citation>
    <scope>NUCLEOTIDE SEQUENCE</scope>
    <source>
        <strain evidence="3">ATCC 64411 / 73-15</strain>
    </source>
</reference>
<feature type="signal peptide" evidence="1">
    <location>
        <begin position="1"/>
        <end position="17"/>
    </location>
</feature>
<dbReference type="VEuPathDB" id="FungiDB:MAPG_05942"/>